<sequence>MENSTCERSLKGYDAQQEEDEFRDGDLSNECSTDNFSRQTGSLGAKICGSQNGWPEAFKRLLTKQRAEGQNDKPANSCFFL</sequence>
<comment type="caution">
    <text evidence="2">The sequence shown here is derived from an EMBL/GenBank/DDBJ whole genome shotgun (WGS) entry which is preliminary data.</text>
</comment>
<feature type="region of interest" description="Disordered" evidence="1">
    <location>
        <begin position="1"/>
        <end position="30"/>
    </location>
</feature>
<protein>
    <submittedName>
        <fullName evidence="2">Uncharacterized protein</fullName>
    </submittedName>
</protein>
<evidence type="ECO:0000313" key="2">
    <source>
        <dbReference type="EMBL" id="KAI5076773.1"/>
    </source>
</evidence>
<gene>
    <name evidence="2" type="ORF">GOP47_0008838</name>
</gene>
<keyword evidence="3" id="KW-1185">Reference proteome</keyword>
<evidence type="ECO:0000313" key="3">
    <source>
        <dbReference type="Proteomes" id="UP000886520"/>
    </source>
</evidence>
<dbReference type="AlphaFoldDB" id="A0A9D4V017"/>
<dbReference type="Proteomes" id="UP000886520">
    <property type="component" value="Chromosome 8"/>
</dbReference>
<accession>A0A9D4V017</accession>
<name>A0A9D4V017_ADICA</name>
<evidence type="ECO:0000256" key="1">
    <source>
        <dbReference type="SAM" id="MobiDB-lite"/>
    </source>
</evidence>
<reference evidence="2" key="1">
    <citation type="submission" date="2021-01" db="EMBL/GenBank/DDBJ databases">
        <title>Adiantum capillus-veneris genome.</title>
        <authorList>
            <person name="Fang Y."/>
            <person name="Liao Q."/>
        </authorList>
    </citation>
    <scope>NUCLEOTIDE SEQUENCE</scope>
    <source>
        <strain evidence="2">H3</strain>
        <tissue evidence="2">Leaf</tissue>
    </source>
</reference>
<dbReference type="EMBL" id="JABFUD020000008">
    <property type="protein sequence ID" value="KAI5076773.1"/>
    <property type="molecule type" value="Genomic_DNA"/>
</dbReference>
<organism evidence="2 3">
    <name type="scientific">Adiantum capillus-veneris</name>
    <name type="common">Maidenhair fern</name>
    <dbReference type="NCBI Taxonomy" id="13818"/>
    <lineage>
        <taxon>Eukaryota</taxon>
        <taxon>Viridiplantae</taxon>
        <taxon>Streptophyta</taxon>
        <taxon>Embryophyta</taxon>
        <taxon>Tracheophyta</taxon>
        <taxon>Polypodiopsida</taxon>
        <taxon>Polypodiidae</taxon>
        <taxon>Polypodiales</taxon>
        <taxon>Pteridineae</taxon>
        <taxon>Pteridaceae</taxon>
        <taxon>Vittarioideae</taxon>
        <taxon>Adiantum</taxon>
    </lineage>
</organism>
<proteinExistence type="predicted"/>